<reference evidence="1" key="1">
    <citation type="submission" date="2018-11" db="EMBL/GenBank/DDBJ databases">
        <authorList>
            <person name="Sattar A."/>
            <person name="Zunita Z."/>
            <person name="Jalila A."/>
            <person name="Saleha A.A."/>
        </authorList>
    </citation>
    <scope>NUCLEOTIDE SEQUENCE</scope>
    <source>
        <strain evidence="1">F12-74</strain>
    </source>
</reference>
<gene>
    <name evidence="1" type="ORF">EHH44_18250</name>
</gene>
<organism evidence="1 2">
    <name type="scientific">Mycolicibacter terrae</name>
    <dbReference type="NCBI Taxonomy" id="1788"/>
    <lineage>
        <taxon>Bacteria</taxon>
        <taxon>Bacillati</taxon>
        <taxon>Actinomycetota</taxon>
        <taxon>Actinomycetes</taxon>
        <taxon>Mycobacteriales</taxon>
        <taxon>Mycobacteriaceae</taxon>
        <taxon>Mycolicibacter</taxon>
    </lineage>
</organism>
<keyword evidence="2" id="KW-1185">Reference proteome</keyword>
<dbReference type="Proteomes" id="UP000268891">
    <property type="component" value="Unassembled WGS sequence"/>
</dbReference>
<sequence length="285" mass="30560">MRVVIGLPNHIARVDGSLIAEWARRAEQYGFAGVTTIDRLVYPSLDSIVALSVAAGATRDLRLITNVLLAPLYPAALLAKQLASLADISGNRLTLGLGVGRRTDDYAATGADFHQRGRVIDQTIDLMRQAWQADVVTGDVPLCPAPVQIPVLFGGASPVTLRRVATVGDGWAAGAVRDYANQSSFADRVRAAWQQAGRAGTPWLNASVNFAFGDPETVYAGQANLRNYYGFVPEYAELNVADMLATPHDAVATVRAYRDLGFDGLLFHPSVASLDQLERLADAVL</sequence>
<accession>A0ACD2EIX5</accession>
<evidence type="ECO:0000313" key="1">
    <source>
        <dbReference type="EMBL" id="RRR41889.1"/>
    </source>
</evidence>
<proteinExistence type="predicted"/>
<evidence type="ECO:0000313" key="2">
    <source>
        <dbReference type="Proteomes" id="UP000268891"/>
    </source>
</evidence>
<name>A0ACD2EIX5_9MYCO</name>
<protein>
    <submittedName>
        <fullName evidence="1">LLM class flavin-dependent oxidoreductase</fullName>
    </submittedName>
</protein>
<comment type="caution">
    <text evidence="1">The sequence shown here is derived from an EMBL/GenBank/DDBJ whole genome shotgun (WGS) entry which is preliminary data.</text>
</comment>
<dbReference type="EMBL" id="RRZR01000051">
    <property type="protein sequence ID" value="RRR41889.1"/>
    <property type="molecule type" value="Genomic_DNA"/>
</dbReference>